<dbReference type="EMBL" id="KR029588">
    <property type="protein sequence ID" value="AKH46993.1"/>
    <property type="molecule type" value="Genomic_DNA"/>
</dbReference>
<sequence length="137" mass="15397">MQYKHAFQLLSILNSTGKFITVNGQETLEPRALKTRAESNIRQSMSDKINKTFEKQITAEQTLAAESKSGKPDLLSINKKLSLLMKEEEELTFDKEEEALLKECMDSYKGITPDLDQVFLLYGGEKNGTASTTQSTK</sequence>
<name>A0A0F7L641_9VIRU</name>
<organism evidence="1">
    <name type="scientific">uncultured marine virus</name>
    <dbReference type="NCBI Taxonomy" id="186617"/>
    <lineage>
        <taxon>Viruses</taxon>
        <taxon>environmental samples</taxon>
    </lineage>
</organism>
<accession>A0A0F7L641</accession>
<reference evidence="1" key="1">
    <citation type="journal article" date="2015" name="Front. Microbiol.">
        <title>Combining genomic sequencing methods to explore viral diversity and reveal potential virus-host interactions.</title>
        <authorList>
            <person name="Chow C.E."/>
            <person name="Winget D.M."/>
            <person name="White R.A.III."/>
            <person name="Hallam S.J."/>
            <person name="Suttle C.A."/>
        </authorList>
    </citation>
    <scope>NUCLEOTIDE SEQUENCE</scope>
    <source>
        <strain evidence="1">Anoxic2_4</strain>
    </source>
</reference>
<evidence type="ECO:0000313" key="1">
    <source>
        <dbReference type="EMBL" id="AKH46993.1"/>
    </source>
</evidence>
<reference evidence="1" key="2">
    <citation type="submission" date="2015-03" db="EMBL/GenBank/DDBJ databases">
        <authorList>
            <person name="Chow C.-E.T."/>
            <person name="Winget D.M."/>
            <person name="White R.A.III."/>
            <person name="Hallam S.J."/>
            <person name="Suttle C.A."/>
        </authorList>
    </citation>
    <scope>NUCLEOTIDE SEQUENCE</scope>
    <source>
        <strain evidence="1">Anoxic2_4</strain>
    </source>
</reference>
<proteinExistence type="predicted"/>
<protein>
    <submittedName>
        <fullName evidence="1">Uncharacterized protein</fullName>
    </submittedName>
</protein>